<reference evidence="1" key="1">
    <citation type="journal article" date="2023" name="G3 (Bethesda)">
        <title>Whole genome assembly and annotation of the endangered Caribbean coral Acropora cervicornis.</title>
        <authorList>
            <person name="Selwyn J.D."/>
            <person name="Vollmer S.V."/>
        </authorList>
    </citation>
    <scope>NUCLEOTIDE SEQUENCE</scope>
    <source>
        <strain evidence="1">K2</strain>
    </source>
</reference>
<dbReference type="Proteomes" id="UP001249851">
    <property type="component" value="Unassembled WGS sequence"/>
</dbReference>
<evidence type="ECO:0000313" key="1">
    <source>
        <dbReference type="EMBL" id="KAK2552908.1"/>
    </source>
</evidence>
<evidence type="ECO:0000313" key="2">
    <source>
        <dbReference type="Proteomes" id="UP001249851"/>
    </source>
</evidence>
<gene>
    <name evidence="1" type="ORF">P5673_025859</name>
</gene>
<name>A0AAD9Q1B2_ACRCE</name>
<organism evidence="1 2">
    <name type="scientific">Acropora cervicornis</name>
    <name type="common">Staghorn coral</name>
    <dbReference type="NCBI Taxonomy" id="6130"/>
    <lineage>
        <taxon>Eukaryota</taxon>
        <taxon>Metazoa</taxon>
        <taxon>Cnidaria</taxon>
        <taxon>Anthozoa</taxon>
        <taxon>Hexacorallia</taxon>
        <taxon>Scleractinia</taxon>
        <taxon>Astrocoeniina</taxon>
        <taxon>Acroporidae</taxon>
        <taxon>Acropora</taxon>
    </lineage>
</organism>
<proteinExistence type="predicted"/>
<sequence>MTVPRVTQILKLFQVLPLQLCRVDSFGPKQVKKRTFLIVCWKMKKASIKAAKQIGDDLDEWMQPKQLIKPDDQLELTEAELKEEFTRILTANNPHAPSNIVRYSFKEKCYKATSSVDQLAIHFSLDG</sequence>
<accession>A0AAD9Q1B2</accession>
<reference evidence="1" key="2">
    <citation type="journal article" date="2023" name="Science">
        <title>Genomic signatures of disease resistance in endangered staghorn corals.</title>
        <authorList>
            <person name="Vollmer S.V."/>
            <person name="Selwyn J.D."/>
            <person name="Despard B.A."/>
            <person name="Roesel C.L."/>
        </authorList>
    </citation>
    <scope>NUCLEOTIDE SEQUENCE</scope>
    <source>
        <strain evidence="1">K2</strain>
    </source>
</reference>
<dbReference type="AlphaFoldDB" id="A0AAD9Q1B2"/>
<dbReference type="EMBL" id="JARQWQ010000082">
    <property type="protein sequence ID" value="KAK2552908.1"/>
    <property type="molecule type" value="Genomic_DNA"/>
</dbReference>
<keyword evidence="2" id="KW-1185">Reference proteome</keyword>
<protein>
    <submittedName>
        <fullName evidence="1">Dynein intermediate chain 2</fullName>
    </submittedName>
</protein>
<comment type="caution">
    <text evidence="1">The sequence shown here is derived from an EMBL/GenBank/DDBJ whole genome shotgun (WGS) entry which is preliminary data.</text>
</comment>